<feature type="transmembrane region" description="Helical" evidence="17">
    <location>
        <begin position="463"/>
        <end position="488"/>
    </location>
</feature>
<keyword evidence="4" id="KW-0433">Leucine-rich repeat</keyword>
<keyword evidence="11 16" id="KW-0067">ATP-binding</keyword>
<dbReference type="Gene3D" id="3.30.200.20">
    <property type="entry name" value="Phosphorylase Kinase, domain 1"/>
    <property type="match status" value="1"/>
</dbReference>
<dbReference type="InterPro" id="IPR000719">
    <property type="entry name" value="Prot_kinase_dom"/>
</dbReference>
<keyword evidence="13 17" id="KW-0472">Membrane</keyword>
<evidence type="ECO:0000256" key="13">
    <source>
        <dbReference type="ARBA" id="ARBA00023136"/>
    </source>
</evidence>
<dbReference type="Pfam" id="PF13855">
    <property type="entry name" value="LRR_8"/>
    <property type="match status" value="1"/>
</dbReference>
<keyword evidence="20" id="KW-1185">Reference proteome</keyword>
<dbReference type="GO" id="GO:0004674">
    <property type="term" value="F:protein serine/threonine kinase activity"/>
    <property type="evidence" value="ECO:0007669"/>
    <property type="project" value="UniProtKB-KW"/>
</dbReference>
<dbReference type="SUPFAM" id="SSF56112">
    <property type="entry name" value="Protein kinase-like (PK-like)"/>
    <property type="match status" value="1"/>
</dbReference>
<keyword evidence="12 17" id="KW-1133">Transmembrane helix</keyword>
<sequence length="853" mass="94322">MAWDLVKYTERTWLVQQYHLARPGQGPPRLGLYDRNGLCFTRVLNGNELSGSLPEEMGNLQNLFVLQIDENKISGTIPKSFGNLKSIGHLHMNNNSLSGEIPEEISYLPSLVHIVLDNNNLTGPLPAELSNLANLLVLQLDNNKFTSSHIPSSYSKMSKLVILRLRNCGLEGEVPDLSGLSLLDYLDLSHNGLSGPIPTGRLSESITTIDLANNNLNGSIPAIFSGLPHLQRLSLARNQLSGSVPSTIWQNMLFSKTATLILDFQDNRLSNISDTLNPPENVTIRLQGNPLCTTSSQFVMSEFCGPERGNEERVNSTPIDFSSSCPTDNFCDYVPNAPHWCFCAVPIRVDYRLRSPGFSSFLPYKSSFEECFTQGLNLEIYQLDIDSISWEEGHRLWMHLKIFPQCCSQHIFNSSEIQRIKALLTGWKVLLPNVFGSYDVLNFSHKGPFDTATDESSNSGITIGALVGIVLGVVAVSLAFSGTIFLFVTKRHTQRRHGSLRTRPSSSIPIKIDGVKGFTFGEMARATDNFINSSQVGQGGYGKVYRGCLADGTVVAIKRAEEGSLQGQREFLTEIELLSRLHHRNLVSLVGYCDGAGEQMLVYEFMPNGTLRDHLYGKSKEPLSFAMRLRIALGSARGILYLHNDANPAIFHRDIKASNILLDSKFVAKVADFGLSRLAPLPDLEGTIPDHVSTVVKGTPGYLDPEYFLTHQLTDKSDVYSLGVVFLELLTGMHPISQGRNIVREVNNAYRSGLLLSIIDGQMDSCPLECIEQFTKLALQCCLDHTDGRPTMTVVVRELESIWQNMPESESLASRSIDLYSASSSTKTRNVFTSYDISGSDLVSGNIPPVYPR</sequence>
<evidence type="ECO:0000313" key="19">
    <source>
        <dbReference type="EMBL" id="ERN04250.1"/>
    </source>
</evidence>
<name>W1PB59_AMBTC</name>
<dbReference type="AlphaFoldDB" id="W1PB59"/>
<evidence type="ECO:0000256" key="4">
    <source>
        <dbReference type="ARBA" id="ARBA00022614"/>
    </source>
</evidence>
<dbReference type="Pfam" id="PF07714">
    <property type="entry name" value="PK_Tyr_Ser-Thr"/>
    <property type="match status" value="1"/>
</dbReference>
<dbReference type="InterPro" id="IPR001611">
    <property type="entry name" value="Leu-rich_rpt"/>
</dbReference>
<keyword evidence="9 16" id="KW-0547">Nucleotide-binding</keyword>
<accession>W1PB59</accession>
<evidence type="ECO:0000256" key="2">
    <source>
        <dbReference type="ARBA" id="ARBA00012513"/>
    </source>
</evidence>
<dbReference type="InterPro" id="IPR017441">
    <property type="entry name" value="Protein_kinase_ATP_BS"/>
</dbReference>
<dbReference type="GO" id="GO:0005524">
    <property type="term" value="F:ATP binding"/>
    <property type="evidence" value="ECO:0007669"/>
    <property type="project" value="UniProtKB-UniRule"/>
</dbReference>
<proteinExistence type="predicted"/>
<keyword evidence="7" id="KW-0732">Signal</keyword>
<evidence type="ECO:0000256" key="3">
    <source>
        <dbReference type="ARBA" id="ARBA00022527"/>
    </source>
</evidence>
<evidence type="ECO:0000256" key="15">
    <source>
        <dbReference type="ARBA" id="ARBA00023180"/>
    </source>
</evidence>
<evidence type="ECO:0000256" key="11">
    <source>
        <dbReference type="ARBA" id="ARBA00022840"/>
    </source>
</evidence>
<dbReference type="PANTHER" id="PTHR45974">
    <property type="entry name" value="RECEPTOR-LIKE PROTEIN 55"/>
    <property type="match status" value="1"/>
</dbReference>
<evidence type="ECO:0000256" key="16">
    <source>
        <dbReference type="PROSITE-ProRule" id="PRU10141"/>
    </source>
</evidence>
<keyword evidence="10" id="KW-0418">Kinase</keyword>
<dbReference type="EMBL" id="KI394293">
    <property type="protein sequence ID" value="ERN04250.1"/>
    <property type="molecule type" value="Genomic_DNA"/>
</dbReference>
<dbReference type="Gene3D" id="1.10.510.10">
    <property type="entry name" value="Transferase(Phosphotransferase) domain 1"/>
    <property type="match status" value="1"/>
</dbReference>
<evidence type="ECO:0000259" key="18">
    <source>
        <dbReference type="PROSITE" id="PS50011"/>
    </source>
</evidence>
<dbReference type="SUPFAM" id="SSF52058">
    <property type="entry name" value="L domain-like"/>
    <property type="match status" value="1"/>
</dbReference>
<dbReference type="EC" id="2.7.11.1" evidence="2"/>
<keyword evidence="14" id="KW-0675">Receptor</keyword>
<dbReference type="FunFam" id="1.10.510.10:FF:000453">
    <property type="entry name" value="LRR receptor-like serine/threonine-protein kinase HSL2"/>
    <property type="match status" value="1"/>
</dbReference>
<gene>
    <name evidence="19" type="ORF">AMTR_s00077p00153450</name>
</gene>
<comment type="subcellular location">
    <subcellularLocation>
        <location evidence="1">Membrane</location>
        <topology evidence="1">Single-pass type I membrane protein</topology>
    </subcellularLocation>
</comment>
<evidence type="ECO:0000256" key="6">
    <source>
        <dbReference type="ARBA" id="ARBA00022692"/>
    </source>
</evidence>
<dbReference type="FunFam" id="3.80.10.10:FF:000041">
    <property type="entry name" value="LRR receptor-like serine/threonine-protein kinase ERECTA"/>
    <property type="match status" value="1"/>
</dbReference>
<organism evidence="19 20">
    <name type="scientific">Amborella trichopoda</name>
    <dbReference type="NCBI Taxonomy" id="13333"/>
    <lineage>
        <taxon>Eukaryota</taxon>
        <taxon>Viridiplantae</taxon>
        <taxon>Streptophyta</taxon>
        <taxon>Embryophyta</taxon>
        <taxon>Tracheophyta</taxon>
        <taxon>Spermatophyta</taxon>
        <taxon>Magnoliopsida</taxon>
        <taxon>Amborellales</taxon>
        <taxon>Amborellaceae</taxon>
        <taxon>Amborella</taxon>
    </lineage>
</organism>
<dbReference type="HOGENOM" id="CLU_000288_14_3_1"/>
<dbReference type="PANTHER" id="PTHR45974:SF134">
    <property type="entry name" value="OS01G0960400 PROTEIN"/>
    <property type="match status" value="1"/>
</dbReference>
<evidence type="ECO:0000313" key="20">
    <source>
        <dbReference type="Proteomes" id="UP000017836"/>
    </source>
</evidence>
<keyword evidence="15" id="KW-0325">Glycoprotein</keyword>
<dbReference type="InterPro" id="IPR001245">
    <property type="entry name" value="Ser-Thr/Tyr_kinase_cat_dom"/>
</dbReference>
<evidence type="ECO:0000256" key="12">
    <source>
        <dbReference type="ARBA" id="ARBA00022989"/>
    </source>
</evidence>
<dbReference type="Pfam" id="PF00560">
    <property type="entry name" value="LRR_1"/>
    <property type="match status" value="3"/>
</dbReference>
<dbReference type="Gramene" id="ERN04250">
    <property type="protein sequence ID" value="ERN04250"/>
    <property type="gene ID" value="AMTR_s00077p00153450"/>
</dbReference>
<dbReference type="FunFam" id="3.30.200.20:FF:000328">
    <property type="entry name" value="Leucine-rich repeat protein kinase family protein"/>
    <property type="match status" value="1"/>
</dbReference>
<dbReference type="CDD" id="cd14066">
    <property type="entry name" value="STKc_IRAK"/>
    <property type="match status" value="1"/>
</dbReference>
<evidence type="ECO:0000256" key="9">
    <source>
        <dbReference type="ARBA" id="ARBA00022741"/>
    </source>
</evidence>
<keyword evidence="6 17" id="KW-0812">Transmembrane</keyword>
<dbReference type="PROSITE" id="PS00108">
    <property type="entry name" value="PROTEIN_KINASE_ST"/>
    <property type="match status" value="1"/>
</dbReference>
<dbReference type="PROSITE" id="PS50011">
    <property type="entry name" value="PROTEIN_KINASE_DOM"/>
    <property type="match status" value="1"/>
</dbReference>
<keyword evidence="5" id="KW-0808">Transferase</keyword>
<reference evidence="20" key="1">
    <citation type="journal article" date="2013" name="Science">
        <title>The Amborella genome and the evolution of flowering plants.</title>
        <authorList>
            <consortium name="Amborella Genome Project"/>
        </authorList>
    </citation>
    <scope>NUCLEOTIDE SEQUENCE [LARGE SCALE GENOMIC DNA]</scope>
</reference>
<dbReference type="OMA" id="THVICYN"/>
<feature type="binding site" evidence="16">
    <location>
        <position position="558"/>
    </location>
    <ligand>
        <name>ATP</name>
        <dbReference type="ChEBI" id="CHEBI:30616"/>
    </ligand>
</feature>
<evidence type="ECO:0000256" key="5">
    <source>
        <dbReference type="ARBA" id="ARBA00022679"/>
    </source>
</evidence>
<keyword evidence="8" id="KW-0677">Repeat</keyword>
<dbReference type="InterPro" id="IPR032675">
    <property type="entry name" value="LRR_dom_sf"/>
</dbReference>
<feature type="domain" description="Protein kinase" evidence="18">
    <location>
        <begin position="530"/>
        <end position="802"/>
    </location>
</feature>
<dbReference type="SMART" id="SM00220">
    <property type="entry name" value="S_TKc"/>
    <property type="match status" value="1"/>
</dbReference>
<dbReference type="SMART" id="SM00369">
    <property type="entry name" value="LRR_TYP"/>
    <property type="match status" value="3"/>
</dbReference>
<protein>
    <recommendedName>
        <fullName evidence="2">non-specific serine/threonine protein kinase</fullName>
        <ecNumber evidence="2">2.7.11.1</ecNumber>
    </recommendedName>
</protein>
<keyword evidence="3" id="KW-0723">Serine/threonine-protein kinase</keyword>
<dbReference type="PROSITE" id="PS00107">
    <property type="entry name" value="PROTEIN_KINASE_ATP"/>
    <property type="match status" value="1"/>
</dbReference>
<dbReference type="GO" id="GO:0016020">
    <property type="term" value="C:membrane"/>
    <property type="evidence" value="ECO:0007669"/>
    <property type="project" value="UniProtKB-SubCell"/>
</dbReference>
<evidence type="ECO:0000256" key="1">
    <source>
        <dbReference type="ARBA" id="ARBA00004479"/>
    </source>
</evidence>
<dbReference type="InterPro" id="IPR003591">
    <property type="entry name" value="Leu-rich_rpt_typical-subtyp"/>
</dbReference>
<evidence type="ECO:0000256" key="7">
    <source>
        <dbReference type="ARBA" id="ARBA00022729"/>
    </source>
</evidence>
<dbReference type="InterPro" id="IPR008271">
    <property type="entry name" value="Ser/Thr_kinase_AS"/>
</dbReference>
<evidence type="ECO:0000256" key="10">
    <source>
        <dbReference type="ARBA" id="ARBA00022777"/>
    </source>
</evidence>
<evidence type="ECO:0000256" key="14">
    <source>
        <dbReference type="ARBA" id="ARBA00023170"/>
    </source>
</evidence>
<dbReference type="InterPro" id="IPR011009">
    <property type="entry name" value="Kinase-like_dom_sf"/>
</dbReference>
<dbReference type="eggNOG" id="ENOG502QTCP">
    <property type="taxonomic scope" value="Eukaryota"/>
</dbReference>
<dbReference type="Proteomes" id="UP000017836">
    <property type="component" value="Unassembled WGS sequence"/>
</dbReference>
<dbReference type="Gene3D" id="3.80.10.10">
    <property type="entry name" value="Ribonuclease Inhibitor"/>
    <property type="match status" value="1"/>
</dbReference>
<evidence type="ECO:0000256" key="8">
    <source>
        <dbReference type="ARBA" id="ARBA00022737"/>
    </source>
</evidence>
<evidence type="ECO:0000256" key="17">
    <source>
        <dbReference type="SAM" id="Phobius"/>
    </source>
</evidence>